<evidence type="ECO:0000313" key="13">
    <source>
        <dbReference type="Proteomes" id="UP000000292"/>
    </source>
</evidence>
<keyword evidence="10 11" id="KW-0472">Membrane</keyword>
<name>F8IKB1_ALIAT</name>
<evidence type="ECO:0000256" key="4">
    <source>
        <dbReference type="ARBA" id="ARBA00022692"/>
    </source>
</evidence>
<dbReference type="KEGG" id="aad:TC41_0331"/>
<evidence type="ECO:0000256" key="10">
    <source>
        <dbReference type="ARBA" id="ARBA00023136"/>
    </source>
</evidence>
<keyword evidence="9 11" id="KW-0406">Ion transport</keyword>
<proteinExistence type="inferred from homology"/>
<evidence type="ECO:0000256" key="5">
    <source>
        <dbReference type="ARBA" id="ARBA00022741"/>
    </source>
</evidence>
<comment type="similarity">
    <text evidence="11">Belongs to the KdpC family.</text>
</comment>
<dbReference type="InterPro" id="IPR003820">
    <property type="entry name" value="KdpC"/>
</dbReference>
<dbReference type="PANTHER" id="PTHR30042">
    <property type="entry name" value="POTASSIUM-TRANSPORTING ATPASE C CHAIN"/>
    <property type="match status" value="1"/>
</dbReference>
<dbReference type="GO" id="GO:0005886">
    <property type="term" value="C:plasma membrane"/>
    <property type="evidence" value="ECO:0007669"/>
    <property type="project" value="UniProtKB-SubCell"/>
</dbReference>
<dbReference type="AlphaFoldDB" id="F8IKB1"/>
<keyword evidence="6 11" id="KW-0067">ATP-binding</keyword>
<organism evidence="12 13">
    <name type="scientific">Alicyclobacillus acidocaldarius (strain Tc-4-1)</name>
    <name type="common">Bacillus acidocaldarius</name>
    <dbReference type="NCBI Taxonomy" id="1048834"/>
    <lineage>
        <taxon>Bacteria</taxon>
        <taxon>Bacillati</taxon>
        <taxon>Bacillota</taxon>
        <taxon>Bacilli</taxon>
        <taxon>Bacillales</taxon>
        <taxon>Alicyclobacillaceae</taxon>
        <taxon>Alicyclobacillus</taxon>
    </lineage>
</organism>
<evidence type="ECO:0000256" key="1">
    <source>
        <dbReference type="ARBA" id="ARBA00022448"/>
    </source>
</evidence>
<dbReference type="eggNOG" id="COG2156">
    <property type="taxonomic scope" value="Bacteria"/>
</dbReference>
<dbReference type="NCBIfam" id="NF001454">
    <property type="entry name" value="PRK00315.1"/>
    <property type="match status" value="1"/>
</dbReference>
<gene>
    <name evidence="11 12" type="primary">kdpC</name>
    <name evidence="12" type="ordered locus">TC41_0331</name>
</gene>
<dbReference type="Proteomes" id="UP000000292">
    <property type="component" value="Chromosome"/>
</dbReference>
<evidence type="ECO:0000256" key="8">
    <source>
        <dbReference type="ARBA" id="ARBA00022989"/>
    </source>
</evidence>
<dbReference type="HOGENOM" id="CLU_077094_2_0_9"/>
<comment type="function">
    <text evidence="11">Part of the high-affinity ATP-driven potassium transport (or Kdp) system, which catalyzes the hydrolysis of ATP coupled with the electrogenic transport of potassium into the cytoplasm. This subunit acts as a catalytic chaperone that increases the ATP-binding affinity of the ATP-hydrolyzing subunit KdpB by the formation of a transient KdpB/KdpC/ATP ternary complex.</text>
</comment>
<comment type="subunit">
    <text evidence="11">The system is composed of three essential subunits: KdpA, KdpB and KdpC.</text>
</comment>
<dbReference type="EMBL" id="CP002902">
    <property type="protein sequence ID" value="AEJ42299.1"/>
    <property type="molecule type" value="Genomic_DNA"/>
</dbReference>
<evidence type="ECO:0000256" key="3">
    <source>
        <dbReference type="ARBA" id="ARBA00022538"/>
    </source>
</evidence>
<dbReference type="Pfam" id="PF02669">
    <property type="entry name" value="KdpC"/>
    <property type="match status" value="1"/>
</dbReference>
<dbReference type="PATRIC" id="fig|1048834.4.peg.309"/>
<dbReference type="NCBIfam" id="TIGR00681">
    <property type="entry name" value="kdpC"/>
    <property type="match status" value="1"/>
</dbReference>
<evidence type="ECO:0000256" key="7">
    <source>
        <dbReference type="ARBA" id="ARBA00022958"/>
    </source>
</evidence>
<keyword evidence="3 11" id="KW-0633">Potassium transport</keyword>
<feature type="transmembrane region" description="Helical" evidence="11">
    <location>
        <begin position="16"/>
        <end position="40"/>
    </location>
</feature>
<reference evidence="13" key="2">
    <citation type="submission" date="2011-06" db="EMBL/GenBank/DDBJ databases">
        <title>The complete genome sequence of Alicyclobacillus acidocaldarius sp. Tc-4-1.</title>
        <authorList>
            <person name="Chen Y."/>
            <person name="He Y."/>
            <person name="Dong Z."/>
            <person name="Hu S."/>
        </authorList>
    </citation>
    <scope>NUCLEOTIDE SEQUENCE [LARGE SCALE GENOMIC DNA]</scope>
    <source>
        <strain evidence="13">Tc-4-1</strain>
    </source>
</reference>
<sequence length="203" mass="22234">MKGEATVINVWRSLRFTLVFAVLLGIVYPLFFVALGRVVFPWQAQGSLVAVNGRTVGSELIAQPFPQPMWFEPRPSAVNYNADGSGGSNLGPTNPALVQEVRQNLHAVLRQNLGLQVDEVPTSMVESSGSGLDPDIDLQDAYDQIPRISKATGLSEAWLRSLVQRDAEFPVLGLYGEPMVNVIQLNLAIWEKLHPSARVARTT</sequence>
<comment type="subcellular location">
    <subcellularLocation>
        <location evidence="11">Cell membrane</location>
        <topology evidence="11">Single-pass membrane protein</topology>
    </subcellularLocation>
</comment>
<keyword evidence="4 11" id="KW-0812">Transmembrane</keyword>
<dbReference type="GO" id="GO:0008556">
    <property type="term" value="F:P-type potassium transmembrane transporter activity"/>
    <property type="evidence" value="ECO:0007669"/>
    <property type="project" value="InterPro"/>
</dbReference>
<keyword evidence="7 11" id="KW-0630">Potassium</keyword>
<evidence type="ECO:0000256" key="2">
    <source>
        <dbReference type="ARBA" id="ARBA00022475"/>
    </source>
</evidence>
<keyword evidence="8 11" id="KW-1133">Transmembrane helix</keyword>
<dbReference type="PIRSF" id="PIRSF001296">
    <property type="entry name" value="K_ATPase_KdpC"/>
    <property type="match status" value="1"/>
</dbReference>
<dbReference type="PANTHER" id="PTHR30042:SF2">
    <property type="entry name" value="POTASSIUM-TRANSPORTING ATPASE KDPC SUBUNIT"/>
    <property type="match status" value="1"/>
</dbReference>
<dbReference type="GO" id="GO:0005524">
    <property type="term" value="F:ATP binding"/>
    <property type="evidence" value="ECO:0007669"/>
    <property type="project" value="UniProtKB-UniRule"/>
</dbReference>
<keyword evidence="1 11" id="KW-0813">Transport</keyword>
<keyword evidence="2 11" id="KW-1003">Cell membrane</keyword>
<evidence type="ECO:0000256" key="11">
    <source>
        <dbReference type="HAMAP-Rule" id="MF_00276"/>
    </source>
</evidence>
<evidence type="ECO:0000256" key="6">
    <source>
        <dbReference type="ARBA" id="ARBA00022840"/>
    </source>
</evidence>
<reference evidence="12 13" key="1">
    <citation type="journal article" date="2011" name="J. Bacteriol.">
        <title>Complete Genome Sequence of Alicyclobacillus acidocaldarius Strain Tc-4-1.</title>
        <authorList>
            <person name="Chen Y."/>
            <person name="He Y."/>
            <person name="Zhang B."/>
            <person name="Yang J."/>
            <person name="Li W."/>
            <person name="Dong Z."/>
            <person name="Hu S."/>
        </authorList>
    </citation>
    <scope>NUCLEOTIDE SEQUENCE [LARGE SCALE GENOMIC DNA]</scope>
    <source>
        <strain evidence="12 13">Tc-4-1</strain>
    </source>
</reference>
<keyword evidence="5 11" id="KW-0547">Nucleotide-binding</keyword>
<evidence type="ECO:0000256" key="9">
    <source>
        <dbReference type="ARBA" id="ARBA00023065"/>
    </source>
</evidence>
<accession>F8IKB1</accession>
<evidence type="ECO:0000313" key="12">
    <source>
        <dbReference type="EMBL" id="AEJ42299.1"/>
    </source>
</evidence>
<dbReference type="STRING" id="1048834.TC41_0331"/>
<protein>
    <recommendedName>
        <fullName evidence="11">Potassium-transporting ATPase KdpC subunit</fullName>
    </recommendedName>
    <alternativeName>
        <fullName evidence="11">ATP phosphohydrolase [potassium-transporting] C chain</fullName>
    </alternativeName>
    <alternativeName>
        <fullName evidence="11">Potassium-binding and translocating subunit C</fullName>
    </alternativeName>
    <alternativeName>
        <fullName evidence="11">Potassium-translocating ATPase C chain</fullName>
    </alternativeName>
</protein>
<dbReference type="HAMAP" id="MF_00276">
    <property type="entry name" value="KdpC"/>
    <property type="match status" value="1"/>
</dbReference>